<dbReference type="PROSITE" id="PS51257">
    <property type="entry name" value="PROKAR_LIPOPROTEIN"/>
    <property type="match status" value="1"/>
</dbReference>
<accession>A0A9W6VDP6</accession>
<organism evidence="2 3">
    <name type="scientific">Amycolatopsis taiwanensis</name>
    <dbReference type="NCBI Taxonomy" id="342230"/>
    <lineage>
        <taxon>Bacteria</taxon>
        <taxon>Bacillati</taxon>
        <taxon>Actinomycetota</taxon>
        <taxon>Actinomycetes</taxon>
        <taxon>Pseudonocardiales</taxon>
        <taxon>Pseudonocardiaceae</taxon>
        <taxon>Amycolatopsis</taxon>
    </lineage>
</organism>
<dbReference type="EMBL" id="BSTI01000008">
    <property type="protein sequence ID" value="GLY67568.1"/>
    <property type="molecule type" value="Genomic_DNA"/>
</dbReference>
<evidence type="ECO:0000313" key="3">
    <source>
        <dbReference type="Proteomes" id="UP001165136"/>
    </source>
</evidence>
<feature type="chain" id="PRO_5040752914" description="Secreted protein" evidence="1">
    <location>
        <begin position="44"/>
        <end position="169"/>
    </location>
</feature>
<keyword evidence="3" id="KW-1185">Reference proteome</keyword>
<evidence type="ECO:0000313" key="2">
    <source>
        <dbReference type="EMBL" id="GLY67568.1"/>
    </source>
</evidence>
<reference evidence="2" key="1">
    <citation type="submission" date="2023-03" db="EMBL/GenBank/DDBJ databases">
        <title>Amycolatopsis taiwanensis NBRC 103393.</title>
        <authorList>
            <person name="Ichikawa N."/>
            <person name="Sato H."/>
            <person name="Tonouchi N."/>
        </authorList>
    </citation>
    <scope>NUCLEOTIDE SEQUENCE</scope>
    <source>
        <strain evidence="2">NBRC 103393</strain>
    </source>
</reference>
<sequence>MKVMKTRMAWLKFWPGRHRGVRVGVVAAAVAACVLGAPPAAMASGADFYKGCRNSDVSCQDGVRVTGTIGPFNRCGTAGSSVGSTEVCIRYDGDVVYVKDGAADGHSAIAEITTAKGVPYRYCRNPYGHGTWAKCDFNWPEKAWKEFSGGRILDYNNGHVLYLGGFNNN</sequence>
<dbReference type="AlphaFoldDB" id="A0A9W6VDP6"/>
<evidence type="ECO:0000256" key="1">
    <source>
        <dbReference type="SAM" id="SignalP"/>
    </source>
</evidence>
<feature type="signal peptide" evidence="1">
    <location>
        <begin position="1"/>
        <end position="43"/>
    </location>
</feature>
<name>A0A9W6VDP6_9PSEU</name>
<evidence type="ECO:0008006" key="4">
    <source>
        <dbReference type="Google" id="ProtNLM"/>
    </source>
</evidence>
<protein>
    <recommendedName>
        <fullName evidence="4">Secreted protein</fullName>
    </recommendedName>
</protein>
<comment type="caution">
    <text evidence="2">The sequence shown here is derived from an EMBL/GenBank/DDBJ whole genome shotgun (WGS) entry which is preliminary data.</text>
</comment>
<keyword evidence="1" id="KW-0732">Signal</keyword>
<gene>
    <name evidence="2" type="ORF">Atai01_41870</name>
</gene>
<proteinExistence type="predicted"/>
<dbReference type="Proteomes" id="UP001165136">
    <property type="component" value="Unassembled WGS sequence"/>
</dbReference>